<keyword evidence="4" id="KW-1185">Reference proteome</keyword>
<dbReference type="InterPro" id="IPR054075">
    <property type="entry name" value="Gp53-like_C"/>
</dbReference>
<evidence type="ECO:0000256" key="1">
    <source>
        <dbReference type="SAM" id="MobiDB-lite"/>
    </source>
</evidence>
<proteinExistence type="predicted"/>
<feature type="domain" description="Putative tail fiber protein gp53-like C-terminal" evidence="2">
    <location>
        <begin position="329"/>
        <end position="405"/>
    </location>
</feature>
<dbReference type="Pfam" id="PF21882">
    <property type="entry name" value="Gp53-like_C"/>
    <property type="match status" value="1"/>
</dbReference>
<dbReference type="Proteomes" id="UP001433638">
    <property type="component" value="Unassembled WGS sequence"/>
</dbReference>
<dbReference type="EMBL" id="JBEFLD010000002">
    <property type="protein sequence ID" value="MEQ6289626.1"/>
    <property type="molecule type" value="Genomic_DNA"/>
</dbReference>
<feature type="region of interest" description="Disordered" evidence="1">
    <location>
        <begin position="1"/>
        <end position="33"/>
    </location>
</feature>
<dbReference type="Gene3D" id="2.60.40.3940">
    <property type="match status" value="1"/>
</dbReference>
<evidence type="ECO:0000313" key="4">
    <source>
        <dbReference type="Proteomes" id="UP001433638"/>
    </source>
</evidence>
<sequence>MQRVGTNRNPALDKFGAGKHGFTAGNSQTGTPATTPGYELFDSWQEELCSVIEGMGIALDSNKRDQLLTAIQTMQRGKATVNVAGGAAVTLTAAQYNLPILILTGALTANINLVFPAISGAWIVRNQTTGAFTITCKTQAGTGVVVSQGFSNALFGDGTNIYAEQSDWLNIALTGTPTAPTAAAGTNTTQLATMAAVQQAVNGKLTKSVAGGATVTLTATEAGYAMLELTGALTANIAVVVPAASGQWIVKNATTGAYTLTVKTAAGAGIAVVQGTTQGLWCDGTNVLEADGNKADKATTLAGYGITDALTLALFTGANQSLAASGYQKLPGGLIFQWGTVASVATTGTAVTFPIAFPTSCLAVVSSCNDAAGNAVTTNNYGYSTTGFTADAGTAGYSQKYFAIGF</sequence>
<protein>
    <recommendedName>
        <fullName evidence="2">Putative tail fiber protein gp53-like C-terminal domain-containing protein</fullName>
    </recommendedName>
</protein>
<reference evidence="3" key="1">
    <citation type="submission" date="2024-06" db="EMBL/GenBank/DDBJ databases">
        <title>Genome sequence of Vogesella sp. MAHUQ-64.</title>
        <authorList>
            <person name="Huq M.A."/>
        </authorList>
    </citation>
    <scope>NUCLEOTIDE SEQUENCE</scope>
    <source>
        <strain evidence="3">MAHUQ-64</strain>
    </source>
</reference>
<evidence type="ECO:0000259" key="2">
    <source>
        <dbReference type="Pfam" id="PF21882"/>
    </source>
</evidence>
<organism evidence="3 4">
    <name type="scientific">Vogesella oryzagri</name>
    <dbReference type="NCBI Taxonomy" id="3160864"/>
    <lineage>
        <taxon>Bacteria</taxon>
        <taxon>Pseudomonadati</taxon>
        <taxon>Pseudomonadota</taxon>
        <taxon>Betaproteobacteria</taxon>
        <taxon>Neisseriales</taxon>
        <taxon>Chromobacteriaceae</taxon>
        <taxon>Vogesella</taxon>
    </lineage>
</organism>
<evidence type="ECO:0000313" key="3">
    <source>
        <dbReference type="EMBL" id="MEQ6289626.1"/>
    </source>
</evidence>
<name>A0ABV1M0S8_9NEIS</name>
<dbReference type="RefSeq" id="WP_349583947.1">
    <property type="nucleotide sequence ID" value="NZ_JBEFLD010000002.1"/>
</dbReference>
<gene>
    <name evidence="3" type="ORF">ABNW52_03255</name>
</gene>
<accession>A0ABV1M0S8</accession>
<comment type="caution">
    <text evidence="3">The sequence shown here is derived from an EMBL/GenBank/DDBJ whole genome shotgun (WGS) entry which is preliminary data.</text>
</comment>
<feature type="compositionally biased region" description="Polar residues" evidence="1">
    <location>
        <begin position="24"/>
        <end position="33"/>
    </location>
</feature>